<dbReference type="Pfam" id="PF00094">
    <property type="entry name" value="VWD"/>
    <property type="match status" value="5"/>
</dbReference>
<dbReference type="InterPro" id="IPR002919">
    <property type="entry name" value="TIL_dom"/>
</dbReference>
<evidence type="ECO:0000256" key="1">
    <source>
        <dbReference type="ARBA" id="ARBA00004239"/>
    </source>
</evidence>
<feature type="disulfide bond" evidence="10">
    <location>
        <begin position="229"/>
        <end position="239"/>
    </location>
</feature>
<keyword evidence="10" id="KW-0245">EGF-like domain</keyword>
<dbReference type="Gene3D" id="2.60.120.260">
    <property type="entry name" value="Galactose-binding domain-like"/>
    <property type="match status" value="2"/>
</dbReference>
<gene>
    <name evidence="19" type="ORF">Zmor_026466</name>
    <name evidence="20" type="ORF">Zmor_026489</name>
</gene>
<feature type="domain" description="EGF-like" evidence="15">
    <location>
        <begin position="130"/>
        <end position="161"/>
    </location>
</feature>
<dbReference type="PROSITE" id="PS50940">
    <property type="entry name" value="CHIT_BIND_II"/>
    <property type="match status" value="1"/>
</dbReference>
<dbReference type="PROSITE" id="PS01286">
    <property type="entry name" value="FA58C_2"/>
    <property type="match status" value="2"/>
</dbReference>
<dbReference type="SUPFAM" id="SSF57625">
    <property type="entry name" value="Invertebrate chitin-binding proteins"/>
    <property type="match status" value="1"/>
</dbReference>
<evidence type="ECO:0000313" key="19">
    <source>
        <dbReference type="EMBL" id="KAJ3643777.1"/>
    </source>
</evidence>
<dbReference type="FunFam" id="2.10.25.10:FF:000055">
    <property type="entry name" value="alpha-tectorin isoform X1"/>
    <property type="match status" value="2"/>
</dbReference>
<dbReference type="Pfam" id="PF00754">
    <property type="entry name" value="F5_F8_type_C"/>
    <property type="match status" value="2"/>
</dbReference>
<feature type="signal peptide" evidence="12">
    <location>
        <begin position="1"/>
        <end position="19"/>
    </location>
</feature>
<feature type="region of interest" description="Disordered" evidence="11">
    <location>
        <begin position="24"/>
        <end position="70"/>
    </location>
</feature>
<name>A0AA38M5Z3_9CUCU</name>
<dbReference type="Gene3D" id="2.10.25.10">
    <property type="entry name" value="Laminin"/>
    <property type="match status" value="7"/>
</dbReference>
<dbReference type="PANTHER" id="PTHR11339:SF386">
    <property type="entry name" value="HEMOLECTIN, ISOFORM A"/>
    <property type="match status" value="1"/>
</dbReference>
<feature type="chain" id="PRO_5041589064" description="Hemocytin" evidence="12">
    <location>
        <begin position="20"/>
        <end position="4033"/>
    </location>
</feature>
<dbReference type="InterPro" id="IPR050780">
    <property type="entry name" value="Mucin_vWF_Thrombospondin_sf"/>
</dbReference>
<keyword evidence="5" id="KW-0677">Repeat</keyword>
<comment type="caution">
    <text evidence="10">Lacks conserved residue(s) required for the propagation of feature annotation.</text>
</comment>
<evidence type="ECO:0000259" key="18">
    <source>
        <dbReference type="PROSITE" id="PS51233"/>
    </source>
</evidence>
<comment type="subcellular location">
    <subcellularLocation>
        <location evidence="1">Secreted</location>
        <location evidence="1">Extracellular space</location>
    </subcellularLocation>
</comment>
<dbReference type="PROSITE" id="PS01208">
    <property type="entry name" value="VWFC_1"/>
    <property type="match status" value="1"/>
</dbReference>
<feature type="disulfide bond" evidence="9">
    <location>
        <begin position="3962"/>
        <end position="4014"/>
    </location>
</feature>
<dbReference type="SMART" id="SM00041">
    <property type="entry name" value="CT"/>
    <property type="match status" value="1"/>
</dbReference>
<dbReference type="InterPro" id="IPR000421">
    <property type="entry name" value="FA58C"/>
</dbReference>
<dbReference type="PROSITE" id="PS50184">
    <property type="entry name" value="VWFC_2"/>
    <property type="match status" value="1"/>
</dbReference>
<evidence type="ECO:0000256" key="2">
    <source>
        <dbReference type="ARBA" id="ARBA00007611"/>
    </source>
</evidence>
<dbReference type="InterPro" id="IPR002557">
    <property type="entry name" value="Chitin-bd_dom"/>
</dbReference>
<organism evidence="19 21">
    <name type="scientific">Zophobas morio</name>
    <dbReference type="NCBI Taxonomy" id="2755281"/>
    <lineage>
        <taxon>Eukaryota</taxon>
        <taxon>Metazoa</taxon>
        <taxon>Ecdysozoa</taxon>
        <taxon>Arthropoda</taxon>
        <taxon>Hexapoda</taxon>
        <taxon>Insecta</taxon>
        <taxon>Pterygota</taxon>
        <taxon>Neoptera</taxon>
        <taxon>Endopterygota</taxon>
        <taxon>Coleoptera</taxon>
        <taxon>Polyphaga</taxon>
        <taxon>Cucujiformia</taxon>
        <taxon>Tenebrionidae</taxon>
        <taxon>Zophobas</taxon>
    </lineage>
</organism>
<feature type="compositionally biased region" description="Polar residues" evidence="11">
    <location>
        <begin position="28"/>
        <end position="37"/>
    </location>
</feature>
<proteinExistence type="inferred from homology"/>
<dbReference type="PROSITE" id="PS50022">
    <property type="entry name" value="FA58C_3"/>
    <property type="match status" value="2"/>
</dbReference>
<dbReference type="SUPFAM" id="SSF57567">
    <property type="entry name" value="Serine protease inhibitors"/>
    <property type="match status" value="5"/>
</dbReference>
<evidence type="ECO:0000256" key="4">
    <source>
        <dbReference type="ARBA" id="ARBA00022690"/>
    </source>
</evidence>
<dbReference type="GO" id="GO:0031012">
    <property type="term" value="C:extracellular matrix"/>
    <property type="evidence" value="ECO:0007669"/>
    <property type="project" value="TreeGrafter"/>
</dbReference>
<dbReference type="SUPFAM" id="SSF57196">
    <property type="entry name" value="EGF/Laminin"/>
    <property type="match status" value="1"/>
</dbReference>
<feature type="domain" description="VWFD" evidence="18">
    <location>
        <begin position="2716"/>
        <end position="2889"/>
    </location>
</feature>
<feature type="disulfide bond" evidence="10">
    <location>
        <begin position="133"/>
        <end position="143"/>
    </location>
</feature>
<dbReference type="InterPro" id="IPR002172">
    <property type="entry name" value="LDrepeatLR_classA_rpt"/>
</dbReference>
<dbReference type="CDD" id="cd00057">
    <property type="entry name" value="FA58C"/>
    <property type="match status" value="2"/>
</dbReference>
<feature type="domain" description="VWFC" evidence="16">
    <location>
        <begin position="3363"/>
        <end position="3437"/>
    </location>
</feature>
<feature type="domain" description="CTCK" evidence="13">
    <location>
        <begin position="3922"/>
        <end position="4018"/>
    </location>
</feature>
<evidence type="ECO:0000256" key="9">
    <source>
        <dbReference type="PROSITE-ProRule" id="PRU00039"/>
    </source>
</evidence>
<evidence type="ECO:0000259" key="16">
    <source>
        <dbReference type="PROSITE" id="PS50184"/>
    </source>
</evidence>
<dbReference type="GO" id="GO:0007399">
    <property type="term" value="P:nervous system development"/>
    <property type="evidence" value="ECO:0007669"/>
    <property type="project" value="UniProtKB-ARBA"/>
</dbReference>
<evidence type="ECO:0000256" key="6">
    <source>
        <dbReference type="ARBA" id="ARBA00022900"/>
    </source>
</evidence>
<evidence type="ECO:0000259" key="14">
    <source>
        <dbReference type="PROSITE" id="PS50022"/>
    </source>
</evidence>
<protein>
    <recommendedName>
        <fullName evidence="22">Hemocytin</fullName>
    </recommendedName>
</protein>
<dbReference type="InterPro" id="IPR001846">
    <property type="entry name" value="VWF_type-D"/>
</dbReference>
<dbReference type="Pfam" id="PF23244">
    <property type="entry name" value="VWF"/>
    <property type="match status" value="1"/>
</dbReference>
<keyword evidence="8" id="KW-0325">Glycoprotein</keyword>
<feature type="region of interest" description="Disordered" evidence="11">
    <location>
        <begin position="2024"/>
        <end position="2057"/>
    </location>
</feature>
<feature type="domain" description="VWFD" evidence="18">
    <location>
        <begin position="826"/>
        <end position="1008"/>
    </location>
</feature>
<dbReference type="Pfam" id="PF01826">
    <property type="entry name" value="TIL"/>
    <property type="match status" value="4"/>
</dbReference>
<dbReference type="EMBL" id="JALNTZ010000008">
    <property type="protein sequence ID" value="KAJ3643777.1"/>
    <property type="molecule type" value="Genomic_DNA"/>
</dbReference>
<evidence type="ECO:0000256" key="10">
    <source>
        <dbReference type="PROSITE-ProRule" id="PRU00076"/>
    </source>
</evidence>
<accession>A0AA38M5Z3</accession>
<dbReference type="PROSITE" id="PS01225">
    <property type="entry name" value="CTCK_2"/>
    <property type="match status" value="1"/>
</dbReference>
<feature type="domain" description="EGF-like" evidence="15">
    <location>
        <begin position="226"/>
        <end position="257"/>
    </location>
</feature>
<dbReference type="SMART" id="SM00214">
    <property type="entry name" value="VWC"/>
    <property type="match status" value="8"/>
</dbReference>
<dbReference type="SMART" id="SM00216">
    <property type="entry name" value="VWD"/>
    <property type="match status" value="5"/>
</dbReference>
<evidence type="ECO:0000256" key="8">
    <source>
        <dbReference type="ARBA" id="ARBA00023180"/>
    </source>
</evidence>
<dbReference type="PROSITE" id="PS01285">
    <property type="entry name" value="FA58C_1"/>
    <property type="match status" value="1"/>
</dbReference>
<dbReference type="SMART" id="SM00494">
    <property type="entry name" value="ChtBD2"/>
    <property type="match status" value="1"/>
</dbReference>
<dbReference type="GO" id="GO:0004867">
    <property type="term" value="F:serine-type endopeptidase inhibitor activity"/>
    <property type="evidence" value="ECO:0007669"/>
    <property type="project" value="UniProtKB-KW"/>
</dbReference>
<keyword evidence="12" id="KW-0732">Signal</keyword>
<dbReference type="SMART" id="SM00181">
    <property type="entry name" value="EGF"/>
    <property type="match status" value="5"/>
</dbReference>
<feature type="compositionally biased region" description="Basic residues" evidence="11">
    <location>
        <begin position="2039"/>
        <end position="2049"/>
    </location>
</feature>
<keyword evidence="21" id="KW-1185">Reference proteome</keyword>
<feature type="disulfide bond" evidence="9">
    <location>
        <begin position="3958"/>
        <end position="4012"/>
    </location>
</feature>
<evidence type="ECO:0000256" key="3">
    <source>
        <dbReference type="ARBA" id="ARBA00009456"/>
    </source>
</evidence>
<evidence type="ECO:0000256" key="12">
    <source>
        <dbReference type="SAM" id="SignalP"/>
    </source>
</evidence>
<evidence type="ECO:0008006" key="22">
    <source>
        <dbReference type="Google" id="ProtNLM"/>
    </source>
</evidence>
<feature type="disulfide bond" evidence="10">
    <location>
        <begin position="247"/>
        <end position="256"/>
    </location>
</feature>
<comment type="similarity">
    <text evidence="3">Belongs to the thrombospondin family.</text>
</comment>
<comment type="similarity">
    <text evidence="2">Belongs to the serine protease inhibitor-like (TIL domain-containing) family.</text>
</comment>
<dbReference type="PROSITE" id="PS50026">
    <property type="entry name" value="EGF_3"/>
    <property type="match status" value="2"/>
</dbReference>
<dbReference type="SUPFAM" id="SSF49785">
    <property type="entry name" value="Galactose-binding domain-like"/>
    <property type="match status" value="2"/>
</dbReference>
<evidence type="ECO:0000256" key="7">
    <source>
        <dbReference type="ARBA" id="ARBA00023157"/>
    </source>
</evidence>
<dbReference type="GO" id="GO:0008061">
    <property type="term" value="F:chitin binding"/>
    <property type="evidence" value="ECO:0007669"/>
    <property type="project" value="InterPro"/>
</dbReference>
<feature type="domain" description="F5/8 type C" evidence="14">
    <location>
        <begin position="2266"/>
        <end position="2410"/>
    </location>
</feature>
<evidence type="ECO:0000313" key="20">
    <source>
        <dbReference type="EMBL" id="KAJ3643801.1"/>
    </source>
</evidence>
<evidence type="ECO:0000256" key="11">
    <source>
        <dbReference type="SAM" id="MobiDB-lite"/>
    </source>
</evidence>
<dbReference type="SMART" id="SM00192">
    <property type="entry name" value="LDLa"/>
    <property type="match status" value="1"/>
</dbReference>
<dbReference type="PROSITE" id="PS00022">
    <property type="entry name" value="EGF_1"/>
    <property type="match status" value="2"/>
</dbReference>
<dbReference type="InterPro" id="IPR014853">
    <property type="entry name" value="VWF/SSPO/ZAN-like_Cys-rich_dom"/>
</dbReference>
<dbReference type="CDD" id="cd19941">
    <property type="entry name" value="TIL"/>
    <property type="match status" value="5"/>
</dbReference>
<evidence type="ECO:0000259" key="17">
    <source>
        <dbReference type="PROSITE" id="PS50940"/>
    </source>
</evidence>
<dbReference type="InterPro" id="IPR008979">
    <property type="entry name" value="Galactose-bd-like_sf"/>
</dbReference>
<dbReference type="InterPro" id="IPR036508">
    <property type="entry name" value="Chitin-bd_dom_sf"/>
</dbReference>
<reference evidence="19" key="1">
    <citation type="journal article" date="2023" name="G3 (Bethesda)">
        <title>Whole genome assemblies of Zophobas morio and Tenebrio molitor.</title>
        <authorList>
            <person name="Kaur S."/>
            <person name="Stinson S.A."/>
            <person name="diCenzo G.C."/>
        </authorList>
    </citation>
    <scope>NUCLEOTIDE SEQUENCE</scope>
    <source>
        <strain evidence="19">QUZm001</strain>
    </source>
</reference>
<dbReference type="SMART" id="SM00215">
    <property type="entry name" value="VWC_out"/>
    <property type="match status" value="2"/>
</dbReference>
<dbReference type="Pfam" id="PF08742">
    <property type="entry name" value="C8"/>
    <property type="match status" value="5"/>
</dbReference>
<dbReference type="InterPro" id="IPR006207">
    <property type="entry name" value="Cys_knot_C"/>
</dbReference>
<dbReference type="GO" id="GO:0005615">
    <property type="term" value="C:extracellular space"/>
    <property type="evidence" value="ECO:0007669"/>
    <property type="project" value="TreeGrafter"/>
</dbReference>
<dbReference type="SMART" id="SM00832">
    <property type="entry name" value="C8"/>
    <property type="match status" value="5"/>
</dbReference>
<feature type="domain" description="VWFD" evidence="18">
    <location>
        <begin position="456"/>
        <end position="634"/>
    </location>
</feature>
<evidence type="ECO:0000259" key="15">
    <source>
        <dbReference type="PROSITE" id="PS50026"/>
    </source>
</evidence>
<keyword evidence="4" id="KW-0646">Protease inhibitor</keyword>
<dbReference type="PROSITE" id="PS51233">
    <property type="entry name" value="VWFD"/>
    <property type="match status" value="5"/>
</dbReference>
<keyword evidence="7 10" id="KW-1015">Disulfide bond</keyword>
<sequence length="4033" mass="446847">MGKFCFLVIFLVLSSEVRPQTPRYLQSKYGNNGNGAAQSPPPSGVKTKTKTASRQGTPPPRNGMRFRGGCNSAPPTPQNAGIRCSQYSGCRADCLPLYQFPNGATQLFITCENGQWVIEGGIWQYVPSCQPICLPPCQNQGICIAPNQCQCPENYFGGYCQYENKPCLSYPQLPTNSRRSCTSKSCTISCLRGHQFPDGSAIATMTCKEGFWVPDREKWTSLPDCEAICDPPCLNGGNCLSVGHCQCPQDFRGPQCQYKTDNCDARKLLFNGGYNCTGDPMGLSCSLRCPEGMVFDSPPAPLYTCLYQDAKFSPLPIPQCIFPDPEPAPPHNVYPGNYYGPPSNQTNYDTNTYYGPPSNHSPHNMNTYYGPPSNQSPHNTKTYYGPPSNHSNYDMNSLTVNGFPEVSYIPAGQRWNHYNGHNLPPGYDIDNSNVITVNPYGESGNFVVQEKLPEPGMCITWQGTHYKTFDGKVFSFDSKCAYVLVRDAEDNTFSVIVENNPQCSDEPTSCSKIIRVYFDKKEFTLKRSKEGVPVFATPKKRLPIPAQLPGLRVEMSAHYIILSLDTVGAKIKWDGQQLVQVEVRENLWNRTAGLCGILDGNDSNDILNKNGRIPQTIENFATSWKVETLESDCDDVPSEQHACLDDGVEGSRSHEATVFCKILLNDQRFAPCHQVIDITLLMEACRWDYCSCKNPDPSVCACETLNVYVRACSYKGVKNLATWRDAQTCPMQCTGGRVYKACGSVSGQPVCGTSTLYEEEDLENCVEGCYCPKGTVLHEDRCITTDKCPCRLRGKSFPPGAQVPKECNTCTCLDGKWVCTQVSCGSRCAAIGDPHYVTFDGRRYDFMGQCSYYLVKTPTFSIEAENVACAGSISEAMNLPSTVASGLPSCTKTVTVRIFGQTIKLKQNHDVVVNGQDVTKLPYEISGVTIRSVSSIFIQVELPNGMLVWWDGVTRAYIDIPAKFQEKTKGLCGTFNNNQKDDFLTPEDDIEQAVIPFANKWKTSEKCNDVPDTIRAHPCSSNIQNQPTAEKHCRKIKSPLFSLCHWIVDPEPYYQDCLYDMCSCEFKVSKCLCPTVAAYAEECSRQGVKISWRETIRECGVHCPSGQKYQICGNSCTRTCFDVATRPDCKPQCVEGCNCPDGEALNDDGECVPIGECKCTYDGLQFHPGYKEVRPASKGPELCTCINAAWSCRPATPTEVKAFPKASDLKSLCSASANMEFTTCEPAEPVTCKNMHNPEYFSASVCHAGCKCKDDYVLDTQTKRCVKPSECPCHHGGKSYKENSTVQNDCNTCKCQNGKWTCTDRPCSAECSAWGDSHFKTFDGKHYDFQGQCDYALAKGSLGTDSFDISIQNVPCGSLGTSCSKSVTVRVKSGEDQDVLTLTKEKALPDFASMKHLIVRQKNLFVIVEAPDLGLVVHWDRGTRVYVKVDPRWKGKVKGLCGNYNDNDADDFQTPSGGLTEASALIFGDSWKLQSYCPETVDVTSTCDERPDRKVWALKKCGILKSSVFAPCHSEVPVDIYLEKCIFDACACDQGGDCECLCTALAAYAQECNTRGVPIKWRSQKLCPMQCDERCSNYSPCVSTCPTETCDNLLVGQKSKTCNEDSCIEGCVPKPCAPGQIYLNSSFLECVPRNICRPVCLEINGVTYYEGDLIEGDDCYSCYCSRGEKICKGQSCTTQHVTPVTLAREELIKCETGWTEWINQDTTTSIKSSSAKKKSDVEPLPTPLLLNHLKGGKCNTDQMKDIQCRTVKTHRTAKDTGSNTECSLERGLVCNSTSGSFFKRWSTASCDDFEIRVYCQCEEPSTTIVPSVCDPIKPHKEHPTDCHIYYQCEEGIDGPKFVEKTCGETMYFNPVTMVCDWPYAVEEIKPECKAPTTTPTSTTPVEVVPEAEISGTVERPVIQPTSIVAPAVCPVGEKKHDCAIQCDRLCLYYSYVVKSEGFCKNNEKCASGCVNPKKSLSCPNGMFWAGNQTCVALADCMCRATDGKPVKPGTVYRESDCKVCQCVDNFYTCDESACIESEEVGPEPEEIEEVAPQARTRRPPKHRGKPGTGFWEGELAQGVGGGGGGMKEEPIPISSTVTPPEKCDEDHFIDLMQGDQALPNVVINASSTLSGAFKPEMAKFNSKVGEQSGGSWIPQYSNNLQYLEIDLGQQEPVYGVKVKGSPMYDEYVTSYKVSYSPEGTTFYAVRNKERLPQVFRGSVDANTPVQEIFETPFEAQIVRIHPETWHVGIALRVELIGCGEALSTTPYELTTLHPTTSPPPQCDDPMGLDDNSMSDQQISVSSELDRNHGIPNLKLSDDSAWQPLTNSPTEFIQFDFMEPRNITGLETKGGPDGWVTAFTVKYSQDSKIWNPILDKKTKTEKIFLGNYDSDTPQTTNFELPINTRYVKVIPTKWNDNIQMRVEVHGCFEPYPTPLETSTLPTPPPGCNYCPDVVTDSLELEACRCKKDKWWDGQNCVARTECPCLVGHISYPVGTSYKTEDCSECLCKIGGVSHCAPKVCDPCEKGLRSTVTTTCQCTCQPCPDGTTLCPTSDVCINSTLWCNGIQDCPDDETGCVTTTPKTTTTTPTPVTAEKKVKKCPEIQCPPGFQKQVKKQTKGQRYQTSLFSHYGSGSRRKSYLASSLGIKTGGTKTSYQKKTFQRPVKTANETEVQPLNCTEYVCKSTKPPPQYIHVKNECPPMSCPPGYTPVVEKEDYLSNKCPEYVCTPPPPSDAVCNVTGRTFNTFDETEYKYDICYHILARDLEHEEWEVALKKDCAETCWNDLIIHHQGEELVLHPNLTAEYDGFSYTVEQTKKIGSNAKAFSISRLGNVLLFVSNRYGFWIIWDQEGNVKLGVTRKLVGQVDGLCGYFNENPDDDKRKPNGAVARTTVDFGDSWAYSDKSHICEPQVCPHDAQNKAWDICQIKQQVLEPCHKVINRDAFITRCVETTCACLEAAAKNETAQEDCRCRTIEDFVVECLTRDPSIDISEWRTVLDCPVTCDAPLVYHDCYQRKCEPTCESVSDPDAACPKLPSVCFPGCYCPPGTVKKGDSCISPSNCRDCECNVLPHLQYVTYDDTNFTVNANCVYVMSRDIADNTGAHQFQVLITNAPCRNNQQKVCVGKVTILYQGRKIHILNDVFQNKLKMIVDGERIDDLSEVTWANVRESPSKHIKIASKSSQVEISVYFPSLGVSIKAASQKYGGKLEGLCGDCDSNPYDDMRSPSGEVLSDSNDFALSWLYTKIPDQTKELCANKPEECPPLPKETDPCKIILDYKTFGQCLRVLDPSMFLEWCRKDTCGNHPELACASIESYARDCASAGFCIDWRTNICPPQQCPSDKIYDPCGPKCPKTCQSIKEKEKSCVEMPVEGCFCPEGLVLRNDTCVLEKDCEVCDEEGHHPGDVWKKDKCTYCTCEGTSLKCETERCSGSDKICEEGYQVVKIPGKEDECCDKYGCVLEPTSGPVCEEPQAISCSRGQAMKLSTKPNGCQQFICECKPVDECEPLSTTSEPLEDGYVRTIDTSGCCPEAKITCDKSICPKPKQCQQYHTLKNETTGKCCPLYTCEPPKNKCIYDNEYMSDENGGERPRTEIEKQKVLKNANETWQDGPCRQCKCVRTSIGNYQPSCSQTDCSALEISHDYLDYELVPEFVYDQCCPVVKRVSCKDNDKIYKVGEKWTKENDVCTIYECVNITTGVHKETQVTTCDTKCDLGFEYMAAAPETKECCGSCKPYACVVDGVVYKVGHEWTSPDFCMKYFCLSVNGSMQVQSVKVNCPELPNDYTDNFVVESTSTEGECCKEHKTVACKVGNKVYKVGETWPSPDGDKCKNVTCVKNKEELTKQESVQTCKKTCSKGSEYKESNDTCCGECVRIACVVDDELKKPGENWTSPDNCTTYTCENFGDEFTVMSQQESCPSLEDCPQENIYVKGCCKHCNITSGAQKTCAIEALPLNETIELIKVTQETHGDCVNKKPIDDFTECVGICQSSTTFDKSKGSHASKCSCCQATKFEYREVELVCGDGYTFKKKVTVPSVCGCEGCAASGFTKNRKASGVKS</sequence>
<feature type="domain" description="Chitin-binding type-2" evidence="17">
    <location>
        <begin position="1810"/>
        <end position="1874"/>
    </location>
</feature>
<evidence type="ECO:0000313" key="21">
    <source>
        <dbReference type="Proteomes" id="UP001168821"/>
    </source>
</evidence>
<feature type="compositionally biased region" description="Acidic residues" evidence="11">
    <location>
        <begin position="2024"/>
        <end position="2033"/>
    </location>
</feature>
<keyword evidence="6" id="KW-0722">Serine protease inhibitor</keyword>
<dbReference type="PROSITE" id="PS01185">
    <property type="entry name" value="CTCK_1"/>
    <property type="match status" value="1"/>
</dbReference>
<dbReference type="SMART" id="SM00231">
    <property type="entry name" value="FA58C"/>
    <property type="match status" value="2"/>
</dbReference>
<dbReference type="InterPro" id="IPR036084">
    <property type="entry name" value="Ser_inhib-like_sf"/>
</dbReference>
<evidence type="ECO:0000256" key="5">
    <source>
        <dbReference type="ARBA" id="ARBA00022737"/>
    </source>
</evidence>
<comment type="caution">
    <text evidence="19">The sequence shown here is derived from an EMBL/GenBank/DDBJ whole genome shotgun (WGS) entry which is preliminary data.</text>
</comment>
<dbReference type="SUPFAM" id="SSF57603">
    <property type="entry name" value="FnI-like domain"/>
    <property type="match status" value="2"/>
</dbReference>
<dbReference type="InterPro" id="IPR000742">
    <property type="entry name" value="EGF"/>
</dbReference>
<dbReference type="EMBL" id="JALNTZ010000008">
    <property type="protein sequence ID" value="KAJ3643801.1"/>
    <property type="molecule type" value="Genomic_DNA"/>
</dbReference>
<feature type="domain" description="VWFD" evidence="18">
    <location>
        <begin position="3044"/>
        <end position="3234"/>
    </location>
</feature>
<feature type="disulfide bond" evidence="10">
    <location>
        <begin position="151"/>
        <end position="160"/>
    </location>
</feature>
<feature type="domain" description="F5/8 type C" evidence="14">
    <location>
        <begin position="2087"/>
        <end position="2242"/>
    </location>
</feature>
<dbReference type="InterPro" id="IPR001007">
    <property type="entry name" value="VWF_dom"/>
</dbReference>
<dbReference type="PANTHER" id="PTHR11339">
    <property type="entry name" value="EXTRACELLULAR MATRIX GLYCOPROTEIN RELATED"/>
    <property type="match status" value="1"/>
</dbReference>
<evidence type="ECO:0000259" key="13">
    <source>
        <dbReference type="PROSITE" id="PS01225"/>
    </source>
</evidence>
<feature type="domain" description="VWFD" evidence="18">
    <location>
        <begin position="1309"/>
        <end position="1478"/>
    </location>
</feature>
<dbReference type="Proteomes" id="UP001168821">
    <property type="component" value="Unassembled WGS sequence"/>
</dbReference>